<protein>
    <submittedName>
        <fullName evidence="1">Uncharacterized protein</fullName>
    </submittedName>
</protein>
<reference evidence="2" key="1">
    <citation type="submission" date="2013-03" db="EMBL/GenBank/DDBJ databases">
        <title>The Genome Sequence of Anopheles dirus WRAIR2.</title>
        <authorList>
            <consortium name="The Broad Institute Genomics Platform"/>
            <person name="Neafsey D.E."/>
            <person name="Walton C."/>
            <person name="Walker B."/>
            <person name="Young S.K."/>
            <person name="Zeng Q."/>
            <person name="Gargeya S."/>
            <person name="Fitzgerald M."/>
            <person name="Haas B."/>
            <person name="Abouelleil A."/>
            <person name="Allen A.W."/>
            <person name="Alvarado L."/>
            <person name="Arachchi H.M."/>
            <person name="Berlin A.M."/>
            <person name="Chapman S.B."/>
            <person name="Gainer-Dewar J."/>
            <person name="Goldberg J."/>
            <person name="Griggs A."/>
            <person name="Gujja S."/>
            <person name="Hansen M."/>
            <person name="Howarth C."/>
            <person name="Imamovic A."/>
            <person name="Ireland A."/>
            <person name="Larimer J."/>
            <person name="McCowan C."/>
            <person name="Murphy C."/>
            <person name="Pearson M."/>
            <person name="Poon T.W."/>
            <person name="Priest M."/>
            <person name="Roberts A."/>
            <person name="Saif S."/>
            <person name="Shea T."/>
            <person name="Sisk P."/>
            <person name="Sykes S."/>
            <person name="Wortman J."/>
            <person name="Nusbaum C."/>
            <person name="Birren B."/>
        </authorList>
    </citation>
    <scope>NUCLEOTIDE SEQUENCE [LARGE SCALE GENOMIC DNA]</scope>
    <source>
        <strain evidence="2">WRAIR2</strain>
    </source>
</reference>
<keyword evidence="2" id="KW-1185">Reference proteome</keyword>
<dbReference type="Proteomes" id="UP000075884">
    <property type="component" value="Unassembled WGS sequence"/>
</dbReference>
<dbReference type="AlphaFoldDB" id="A0A182NX53"/>
<sequence length="43" mass="4758">MISPASSRARAHACTHTVGQPVNRTPAKLVVCVTLHCFFLWLH</sequence>
<reference evidence="1" key="2">
    <citation type="submission" date="2020-05" db="UniProtKB">
        <authorList>
            <consortium name="EnsemblMetazoa"/>
        </authorList>
    </citation>
    <scope>IDENTIFICATION</scope>
    <source>
        <strain evidence="1">WRAIR2</strain>
    </source>
</reference>
<evidence type="ECO:0000313" key="2">
    <source>
        <dbReference type="Proteomes" id="UP000075884"/>
    </source>
</evidence>
<accession>A0A182NX53</accession>
<name>A0A182NX53_9DIPT</name>
<evidence type="ECO:0000313" key="1">
    <source>
        <dbReference type="EnsemblMetazoa" id="ADIR014447-PA"/>
    </source>
</evidence>
<dbReference type="VEuPathDB" id="VectorBase:ADIR014447"/>
<proteinExistence type="predicted"/>
<organism evidence="1 2">
    <name type="scientific">Anopheles dirus</name>
    <dbReference type="NCBI Taxonomy" id="7168"/>
    <lineage>
        <taxon>Eukaryota</taxon>
        <taxon>Metazoa</taxon>
        <taxon>Ecdysozoa</taxon>
        <taxon>Arthropoda</taxon>
        <taxon>Hexapoda</taxon>
        <taxon>Insecta</taxon>
        <taxon>Pterygota</taxon>
        <taxon>Neoptera</taxon>
        <taxon>Endopterygota</taxon>
        <taxon>Diptera</taxon>
        <taxon>Nematocera</taxon>
        <taxon>Culicoidea</taxon>
        <taxon>Culicidae</taxon>
        <taxon>Anophelinae</taxon>
        <taxon>Anopheles</taxon>
    </lineage>
</organism>
<dbReference type="EnsemblMetazoa" id="ADIR014447-RA">
    <property type="protein sequence ID" value="ADIR014447-PA"/>
    <property type="gene ID" value="ADIR014447"/>
</dbReference>